<evidence type="ECO:0000313" key="2">
    <source>
        <dbReference type="Proteomes" id="UP000235598"/>
    </source>
</evidence>
<dbReference type="EMBL" id="PNHK01000004">
    <property type="protein sequence ID" value="PMD04900.1"/>
    <property type="molecule type" value="Genomic_DNA"/>
</dbReference>
<sequence>MDFARIRRRDANTEPQRWGVIGFDHVGRSVELVVIHVPGGVFVIHANYLTKGFEQKMRNAR</sequence>
<evidence type="ECO:0000313" key="1">
    <source>
        <dbReference type="EMBL" id="PMD04900.1"/>
    </source>
</evidence>
<dbReference type="OrthoDB" id="3577648at2"/>
<comment type="caution">
    <text evidence="1">The sequence shown here is derived from an EMBL/GenBank/DDBJ whole genome shotgun (WGS) entry which is preliminary data.</text>
</comment>
<organism evidence="1 2">
    <name type="scientific">Brevibacterium paucivorans</name>
    <dbReference type="NCBI Taxonomy" id="170994"/>
    <lineage>
        <taxon>Bacteria</taxon>
        <taxon>Bacillati</taxon>
        <taxon>Actinomycetota</taxon>
        <taxon>Actinomycetes</taxon>
        <taxon>Micrococcales</taxon>
        <taxon>Brevibacteriaceae</taxon>
        <taxon>Brevibacterium</taxon>
    </lineage>
</organism>
<dbReference type="Proteomes" id="UP000235598">
    <property type="component" value="Unassembled WGS sequence"/>
</dbReference>
<reference evidence="1 2" key="1">
    <citation type="submission" date="2017-09" db="EMBL/GenBank/DDBJ databases">
        <title>Bacterial strain isolated from the female urinary microbiota.</title>
        <authorList>
            <person name="Thomas-White K."/>
            <person name="Kumar N."/>
            <person name="Forster S."/>
            <person name="Putonti C."/>
            <person name="Lawley T."/>
            <person name="Wolfe A.J."/>
        </authorList>
    </citation>
    <scope>NUCLEOTIDE SEQUENCE [LARGE SCALE GENOMIC DNA]</scope>
    <source>
        <strain evidence="1 2">UMB1301</strain>
    </source>
</reference>
<proteinExistence type="predicted"/>
<dbReference type="AlphaFoldDB" id="A0A2N6VL82"/>
<protein>
    <submittedName>
        <fullName evidence="1">Toxin-antitoxin system toxin subunit</fullName>
    </submittedName>
</protein>
<accession>A0A2N6VL82</accession>
<gene>
    <name evidence="1" type="ORF">CJ199_10310</name>
</gene>
<name>A0A2N6VL82_9MICO</name>